<dbReference type="Gene3D" id="1.10.260.40">
    <property type="entry name" value="lambda repressor-like DNA-binding domains"/>
    <property type="match status" value="1"/>
</dbReference>
<dbReference type="EMBL" id="JBHTGP010000006">
    <property type="protein sequence ID" value="MFD0685318.1"/>
    <property type="molecule type" value="Genomic_DNA"/>
</dbReference>
<gene>
    <name evidence="2" type="ORF">ACFQZM_12485</name>
</gene>
<sequence length="271" mass="30171">MAPQRKRATVSPTLHAFGRRFRKFREARGWSQENVASRANDGIGVTPQYIGAVENGRTRCTREFAATMDEAMGANGELLDLYDDLVKDAPFPIWFDWHLIEADAAEIEAFSLGVVHGLFQTPAYAAALLRNDQAAVEARIKRQDIFTREKPSPPVFSLLLDEGALHREARDPEVMREQLQHLAAVPPELATIQIVPGRADHDGNSGSFNIATMEDRTQIAYVESAARGLTMSEPEDLATLSRTMKSLRSLALPVSQSRDLILRTVERTWST</sequence>
<evidence type="ECO:0000313" key="3">
    <source>
        <dbReference type="Proteomes" id="UP001597063"/>
    </source>
</evidence>
<dbReference type="InterPro" id="IPR001387">
    <property type="entry name" value="Cro/C1-type_HTH"/>
</dbReference>
<dbReference type="Pfam" id="PF19054">
    <property type="entry name" value="DUF5753"/>
    <property type="match status" value="1"/>
</dbReference>
<proteinExistence type="predicted"/>
<feature type="domain" description="HTH cro/C1-type" evidence="1">
    <location>
        <begin position="21"/>
        <end position="79"/>
    </location>
</feature>
<evidence type="ECO:0000259" key="1">
    <source>
        <dbReference type="PROSITE" id="PS50943"/>
    </source>
</evidence>
<dbReference type="Proteomes" id="UP001597063">
    <property type="component" value="Unassembled WGS sequence"/>
</dbReference>
<protein>
    <submittedName>
        <fullName evidence="2">Helix-turn-helix transcriptional regulator</fullName>
    </submittedName>
</protein>
<dbReference type="SMART" id="SM00530">
    <property type="entry name" value="HTH_XRE"/>
    <property type="match status" value="1"/>
</dbReference>
<dbReference type="CDD" id="cd00093">
    <property type="entry name" value="HTH_XRE"/>
    <property type="match status" value="1"/>
</dbReference>
<reference evidence="3" key="1">
    <citation type="journal article" date="2019" name="Int. J. Syst. Evol. Microbiol.">
        <title>The Global Catalogue of Microorganisms (GCM) 10K type strain sequencing project: providing services to taxonomists for standard genome sequencing and annotation.</title>
        <authorList>
            <consortium name="The Broad Institute Genomics Platform"/>
            <consortium name="The Broad Institute Genome Sequencing Center for Infectious Disease"/>
            <person name="Wu L."/>
            <person name="Ma J."/>
        </authorList>
    </citation>
    <scope>NUCLEOTIDE SEQUENCE [LARGE SCALE GENOMIC DNA]</scope>
    <source>
        <strain evidence="3">JCM 9371</strain>
    </source>
</reference>
<comment type="caution">
    <text evidence="2">The sequence shown here is derived from an EMBL/GenBank/DDBJ whole genome shotgun (WGS) entry which is preliminary data.</text>
</comment>
<dbReference type="InterPro" id="IPR010982">
    <property type="entry name" value="Lambda_DNA-bd_dom_sf"/>
</dbReference>
<keyword evidence="3" id="KW-1185">Reference proteome</keyword>
<accession>A0ABW2XIR6</accession>
<dbReference type="InterPro" id="IPR043917">
    <property type="entry name" value="DUF5753"/>
</dbReference>
<dbReference type="SUPFAM" id="SSF47413">
    <property type="entry name" value="lambda repressor-like DNA-binding domains"/>
    <property type="match status" value="1"/>
</dbReference>
<dbReference type="PROSITE" id="PS50943">
    <property type="entry name" value="HTH_CROC1"/>
    <property type="match status" value="1"/>
</dbReference>
<name>A0ABW2XIR6_9ACTN</name>
<dbReference type="RefSeq" id="WP_131761943.1">
    <property type="nucleotide sequence ID" value="NZ_CAACUY010000198.1"/>
</dbReference>
<evidence type="ECO:0000313" key="2">
    <source>
        <dbReference type="EMBL" id="MFD0685318.1"/>
    </source>
</evidence>
<organism evidence="2 3">
    <name type="scientific">Actinomadura fibrosa</name>
    <dbReference type="NCBI Taxonomy" id="111802"/>
    <lineage>
        <taxon>Bacteria</taxon>
        <taxon>Bacillati</taxon>
        <taxon>Actinomycetota</taxon>
        <taxon>Actinomycetes</taxon>
        <taxon>Streptosporangiales</taxon>
        <taxon>Thermomonosporaceae</taxon>
        <taxon>Actinomadura</taxon>
    </lineage>
</organism>
<dbReference type="Pfam" id="PF13560">
    <property type="entry name" value="HTH_31"/>
    <property type="match status" value="1"/>
</dbReference>